<dbReference type="STRING" id="1121419.SAMN05443529_12543"/>
<keyword evidence="1" id="KW-0812">Transmembrane</keyword>
<evidence type="ECO:0000313" key="3">
    <source>
        <dbReference type="Proteomes" id="UP000198656"/>
    </source>
</evidence>
<keyword evidence="1" id="KW-0472">Membrane</keyword>
<sequence length="116" mass="13138">MIYEVCALVATIILGVIGIEVMLWVRSLRKLTDEAKQTVQDINAHLPYLLADIQSVTAVVKQTSEQVGGTINEVAVGLETMRKNPLNFIVTFLERFKQLTALWHDIRKRNRESSDN</sequence>
<name>A0A1G8HH38_9FIRM</name>
<evidence type="ECO:0000256" key="1">
    <source>
        <dbReference type="SAM" id="Phobius"/>
    </source>
</evidence>
<dbReference type="EMBL" id="FNCP01000025">
    <property type="protein sequence ID" value="SDI05882.1"/>
    <property type="molecule type" value="Genomic_DNA"/>
</dbReference>
<protein>
    <recommendedName>
        <fullName evidence="4">DUF948 domain-containing protein</fullName>
    </recommendedName>
</protein>
<proteinExistence type="predicted"/>
<accession>A0A1G8HH38</accession>
<dbReference type="OrthoDB" id="1797890at2"/>
<reference evidence="3" key="1">
    <citation type="submission" date="2016-10" db="EMBL/GenBank/DDBJ databases">
        <authorList>
            <person name="Varghese N."/>
            <person name="Submissions S."/>
        </authorList>
    </citation>
    <scope>NUCLEOTIDE SEQUENCE [LARGE SCALE GENOMIC DNA]</scope>
    <source>
        <strain evidence="3">DSM 8344</strain>
    </source>
</reference>
<feature type="transmembrane region" description="Helical" evidence="1">
    <location>
        <begin position="6"/>
        <end position="25"/>
    </location>
</feature>
<organism evidence="2 3">
    <name type="scientific">Desulfosporosinus hippei DSM 8344</name>
    <dbReference type="NCBI Taxonomy" id="1121419"/>
    <lineage>
        <taxon>Bacteria</taxon>
        <taxon>Bacillati</taxon>
        <taxon>Bacillota</taxon>
        <taxon>Clostridia</taxon>
        <taxon>Eubacteriales</taxon>
        <taxon>Desulfitobacteriaceae</taxon>
        <taxon>Desulfosporosinus</taxon>
    </lineage>
</organism>
<evidence type="ECO:0008006" key="4">
    <source>
        <dbReference type="Google" id="ProtNLM"/>
    </source>
</evidence>
<keyword evidence="1" id="KW-1133">Transmembrane helix</keyword>
<dbReference type="RefSeq" id="WP_092335059.1">
    <property type="nucleotide sequence ID" value="NZ_FNCP01000025.1"/>
</dbReference>
<dbReference type="Proteomes" id="UP000198656">
    <property type="component" value="Unassembled WGS sequence"/>
</dbReference>
<gene>
    <name evidence="2" type="ORF">SAMN05443529_12543</name>
</gene>
<evidence type="ECO:0000313" key="2">
    <source>
        <dbReference type="EMBL" id="SDI05882.1"/>
    </source>
</evidence>
<dbReference type="AlphaFoldDB" id="A0A1G8HH38"/>
<keyword evidence="3" id="KW-1185">Reference proteome</keyword>